<dbReference type="GO" id="GO:0060170">
    <property type="term" value="C:ciliary membrane"/>
    <property type="evidence" value="ECO:0007669"/>
    <property type="project" value="UniProtKB-SubCell"/>
</dbReference>
<dbReference type="OrthoDB" id="26525at2759"/>
<keyword evidence="4" id="KW-0677">Repeat</keyword>
<dbReference type="FunFam" id="1.10.238.10:FF:000193">
    <property type="entry name" value="EF-hand calcium-binding domain-containing protein 7"/>
    <property type="match status" value="1"/>
</dbReference>
<dbReference type="EMBL" id="JAACNH010000007">
    <property type="protein sequence ID" value="KAG8437118.1"/>
    <property type="molecule type" value="Genomic_DNA"/>
</dbReference>
<proteinExistence type="predicted"/>
<keyword evidence="3" id="KW-0479">Metal-binding</keyword>
<dbReference type="InterPro" id="IPR018247">
    <property type="entry name" value="EF_Hand_1_Ca_BS"/>
</dbReference>
<dbReference type="PANTHER" id="PTHR46819">
    <property type="entry name" value="EF-HAND CALCIUM-BINDING DOMAIN-CONTAINING PROTEIN 7"/>
    <property type="match status" value="1"/>
</dbReference>
<evidence type="ECO:0000256" key="3">
    <source>
        <dbReference type="ARBA" id="ARBA00022723"/>
    </source>
</evidence>
<organism evidence="11 12">
    <name type="scientific">Hymenochirus boettgeri</name>
    <name type="common">Congo dwarf clawed frog</name>
    <dbReference type="NCBI Taxonomy" id="247094"/>
    <lineage>
        <taxon>Eukaryota</taxon>
        <taxon>Metazoa</taxon>
        <taxon>Chordata</taxon>
        <taxon>Craniata</taxon>
        <taxon>Vertebrata</taxon>
        <taxon>Euteleostomi</taxon>
        <taxon>Amphibia</taxon>
        <taxon>Batrachia</taxon>
        <taxon>Anura</taxon>
        <taxon>Pipoidea</taxon>
        <taxon>Pipidae</taxon>
        <taxon>Pipinae</taxon>
        <taxon>Hymenochirus</taxon>
    </lineage>
</organism>
<dbReference type="Gene3D" id="1.10.238.10">
    <property type="entry name" value="EF-hand"/>
    <property type="match status" value="2"/>
</dbReference>
<dbReference type="InterPro" id="IPR011992">
    <property type="entry name" value="EF-hand-dom_pair"/>
</dbReference>
<keyword evidence="12" id="KW-1185">Reference proteome</keyword>
<feature type="region of interest" description="Disordered" evidence="9">
    <location>
        <begin position="183"/>
        <end position="235"/>
    </location>
</feature>
<feature type="compositionally biased region" description="Low complexity" evidence="9">
    <location>
        <begin position="204"/>
        <end position="214"/>
    </location>
</feature>
<dbReference type="PROSITE" id="PS00018">
    <property type="entry name" value="EF_HAND_1"/>
    <property type="match status" value="1"/>
</dbReference>
<reference evidence="11" key="1">
    <citation type="thesis" date="2020" institute="ProQuest LLC" country="789 East Eisenhower Parkway, Ann Arbor, MI, USA">
        <title>Comparative Genomics and Chromosome Evolution.</title>
        <authorList>
            <person name="Mudd A.B."/>
        </authorList>
    </citation>
    <scope>NUCLEOTIDE SEQUENCE</scope>
    <source>
        <strain evidence="11">Female2</strain>
        <tissue evidence="11">Blood</tissue>
    </source>
</reference>
<dbReference type="CDD" id="cd00051">
    <property type="entry name" value="EFh"/>
    <property type="match status" value="1"/>
</dbReference>
<keyword evidence="6" id="KW-0472">Membrane</keyword>
<dbReference type="Pfam" id="PF13499">
    <property type="entry name" value="EF-hand_7"/>
    <property type="match status" value="1"/>
</dbReference>
<dbReference type="PROSITE" id="PS50222">
    <property type="entry name" value="EF_HAND_2"/>
    <property type="match status" value="1"/>
</dbReference>
<dbReference type="GO" id="GO:0098797">
    <property type="term" value="C:plasma membrane protein complex"/>
    <property type="evidence" value="ECO:0007669"/>
    <property type="project" value="TreeGrafter"/>
</dbReference>
<dbReference type="Pfam" id="PF13202">
    <property type="entry name" value="EF-hand_5"/>
    <property type="match status" value="1"/>
</dbReference>
<sequence length="627" mass="71579">MANNFGASLLNQKYASNERQESKKSQLNEEEIFYLKSRAAYLTVFKSSLENITKKEQLRLVLQRAGQNPSNKILNKYWTSRTKELNFDDFCAILKNEKPATKSELLKAFKKIDTNNKGYILHNNLYEILTTQGEKMSQEEVNSVLNLADVNSNGKFDYNKFCNTFFVTCEQCAVTASDKMGSNSKIKQQQFGSHIEKLNERAVTPSSKSSPRTPKSSDSDASLRKGEYKSSRPSLSRNYKATVPIMINMGIPSTRIAKLTEPTNLKDWHFTSSRGCFFLEENGDIISHHFKMQVPQKNTIYLTIKPLNLSKDEGGPSPWMSVDTAFYILKENNERVESPLISFAELRNGETYLWKGELGAGVYWLIPFTTGCRLKKNKKQIIRETKLVYRNGKEDLILTPEFKSTLSDLFDIIDLDGNGLLSLEEYNFFEMRTSGEKCDDEAWEICKENFETKRNELTKQGFLDLNLMEANDREGDPSDLWVTLQSMGYNKELEMTEACPFIFEIYSEKCKAKVQAVSLESTNKRLQGAICKSIMVNGDAQAVDGYEDVIIYTYKNDSRISSAVENKSENKVTIQVNHEQSKNCISNRGLQVFAVELQPKSSMVCQHVMPLNERQEWTYNCVQTVLA</sequence>
<comment type="caution">
    <text evidence="11">The sequence shown here is derived from an EMBL/GenBank/DDBJ whole genome shotgun (WGS) entry which is preliminary data.</text>
</comment>
<evidence type="ECO:0000313" key="11">
    <source>
        <dbReference type="EMBL" id="KAG8437118.1"/>
    </source>
</evidence>
<dbReference type="PANTHER" id="PTHR46819:SF1">
    <property type="entry name" value="EF-HAND CALCIUM-BINDING DOMAIN-CONTAINING PROTEIN 7"/>
    <property type="match status" value="1"/>
</dbReference>
<protein>
    <recommendedName>
        <fullName evidence="8">EF-hand calcium-binding domain-containing protein 7</fullName>
    </recommendedName>
</protein>
<evidence type="ECO:0000256" key="7">
    <source>
        <dbReference type="ARBA" id="ARBA00023273"/>
    </source>
</evidence>
<name>A0A8T2J1C1_9PIPI</name>
<evidence type="ECO:0000259" key="10">
    <source>
        <dbReference type="PROSITE" id="PS50222"/>
    </source>
</evidence>
<evidence type="ECO:0000256" key="9">
    <source>
        <dbReference type="SAM" id="MobiDB-lite"/>
    </source>
</evidence>
<keyword evidence="7" id="KW-0966">Cell projection</keyword>
<evidence type="ECO:0000256" key="8">
    <source>
        <dbReference type="ARBA" id="ARBA00069151"/>
    </source>
</evidence>
<feature type="compositionally biased region" description="Polar residues" evidence="9">
    <location>
        <begin position="183"/>
        <end position="192"/>
    </location>
</feature>
<evidence type="ECO:0000256" key="1">
    <source>
        <dbReference type="ARBA" id="ARBA00004522"/>
    </source>
</evidence>
<dbReference type="AlphaFoldDB" id="A0A8T2J1C1"/>
<dbReference type="SUPFAM" id="SSF47473">
    <property type="entry name" value="EF-hand"/>
    <property type="match status" value="2"/>
</dbReference>
<keyword evidence="5" id="KW-0106">Calcium</keyword>
<feature type="domain" description="EF-hand" evidence="10">
    <location>
        <begin position="100"/>
        <end position="135"/>
    </location>
</feature>
<dbReference type="SMART" id="SM00054">
    <property type="entry name" value="EFh"/>
    <property type="match status" value="3"/>
</dbReference>
<evidence type="ECO:0000256" key="2">
    <source>
        <dbReference type="ARBA" id="ARBA00022475"/>
    </source>
</evidence>
<evidence type="ECO:0000256" key="5">
    <source>
        <dbReference type="ARBA" id="ARBA00022837"/>
    </source>
</evidence>
<accession>A0A8T2J1C1</accession>
<evidence type="ECO:0000256" key="6">
    <source>
        <dbReference type="ARBA" id="ARBA00023136"/>
    </source>
</evidence>
<evidence type="ECO:0000313" key="12">
    <source>
        <dbReference type="Proteomes" id="UP000812440"/>
    </source>
</evidence>
<dbReference type="InterPro" id="IPR002048">
    <property type="entry name" value="EF_hand_dom"/>
</dbReference>
<keyword evidence="2" id="KW-1003">Cell membrane</keyword>
<dbReference type="Proteomes" id="UP000812440">
    <property type="component" value="Chromosome 4"/>
</dbReference>
<dbReference type="InterPro" id="IPR052266">
    <property type="entry name" value="Miro-EF-hand_domain"/>
</dbReference>
<gene>
    <name evidence="11" type="ORF">GDO86_007987</name>
</gene>
<dbReference type="GO" id="GO:1903569">
    <property type="term" value="P:positive regulation of protein localization to ciliary membrane"/>
    <property type="evidence" value="ECO:0007669"/>
    <property type="project" value="TreeGrafter"/>
</dbReference>
<comment type="subcellular location">
    <subcellularLocation>
        <location evidence="1">Cell projection</location>
        <location evidence="1">Cilium membrane</location>
        <topology evidence="1">Peripheral membrane protein</topology>
        <orientation evidence="1">Cytoplasmic side</orientation>
    </subcellularLocation>
</comment>
<feature type="compositionally biased region" description="Basic and acidic residues" evidence="9">
    <location>
        <begin position="215"/>
        <end position="230"/>
    </location>
</feature>
<dbReference type="GO" id="GO:0005509">
    <property type="term" value="F:calcium ion binding"/>
    <property type="evidence" value="ECO:0007669"/>
    <property type="project" value="InterPro"/>
</dbReference>
<evidence type="ECO:0000256" key="4">
    <source>
        <dbReference type="ARBA" id="ARBA00022737"/>
    </source>
</evidence>